<protein>
    <submittedName>
        <fullName evidence="1">Uncharacterized protein</fullName>
    </submittedName>
</protein>
<organism evidence="1 2">
    <name type="scientific">Vaccinium darrowii</name>
    <dbReference type="NCBI Taxonomy" id="229202"/>
    <lineage>
        <taxon>Eukaryota</taxon>
        <taxon>Viridiplantae</taxon>
        <taxon>Streptophyta</taxon>
        <taxon>Embryophyta</taxon>
        <taxon>Tracheophyta</taxon>
        <taxon>Spermatophyta</taxon>
        <taxon>Magnoliopsida</taxon>
        <taxon>eudicotyledons</taxon>
        <taxon>Gunneridae</taxon>
        <taxon>Pentapetalae</taxon>
        <taxon>asterids</taxon>
        <taxon>Ericales</taxon>
        <taxon>Ericaceae</taxon>
        <taxon>Vaccinioideae</taxon>
        <taxon>Vaccinieae</taxon>
        <taxon>Vaccinium</taxon>
    </lineage>
</organism>
<dbReference type="EMBL" id="CM037151">
    <property type="protein sequence ID" value="KAH7842294.1"/>
    <property type="molecule type" value="Genomic_DNA"/>
</dbReference>
<name>A0ACB7XMZ4_9ERIC</name>
<dbReference type="Proteomes" id="UP000828048">
    <property type="component" value="Chromosome 1"/>
</dbReference>
<comment type="caution">
    <text evidence="1">The sequence shown here is derived from an EMBL/GenBank/DDBJ whole genome shotgun (WGS) entry which is preliminary data.</text>
</comment>
<reference evidence="1 2" key="1">
    <citation type="journal article" date="2021" name="Hortic Res">
        <title>High-quality reference genome and annotation aids understanding of berry development for evergreen blueberry (Vaccinium darrowii).</title>
        <authorList>
            <person name="Yu J."/>
            <person name="Hulse-Kemp A.M."/>
            <person name="Babiker E."/>
            <person name="Staton M."/>
        </authorList>
    </citation>
    <scope>NUCLEOTIDE SEQUENCE [LARGE SCALE GENOMIC DNA]</scope>
    <source>
        <strain evidence="2">cv. NJ 8807/NJ 8810</strain>
        <tissue evidence="1">Young leaf</tissue>
    </source>
</reference>
<keyword evidence="2" id="KW-1185">Reference proteome</keyword>
<proteinExistence type="predicted"/>
<evidence type="ECO:0000313" key="2">
    <source>
        <dbReference type="Proteomes" id="UP000828048"/>
    </source>
</evidence>
<evidence type="ECO:0000313" key="1">
    <source>
        <dbReference type="EMBL" id="KAH7842294.1"/>
    </source>
</evidence>
<gene>
    <name evidence="1" type="ORF">Vadar_003700</name>
</gene>
<accession>A0ACB7XMZ4</accession>
<sequence length="543" mass="61236">MAEYERLRVNKIGRNLSRLNDLGRKAITVPMQPAESASKSAGQGKSKVVISDEDDGEYIPHVSEEGFGYSSDDDDSSGTQVNQVQYKARQKKKKGPVKHRSRDFQGSREESNIIKGATSTSPTQPSTDHAEGMPMVAAQPTQLPNIAANSEGLNGMAPRKRRKGGGPESNTSPISAPQSIAPNSVVPRSTSTTSKKRGLSRGLGLQKRLRKEGKIGDVYFPDDIWKPLGSEASTYTNEVGVVCRMFANLSIPYWKDMTDEDKEPMFVRLAEEFVVDFSHPHAKAVTDHILNERYSDYRAQLYHRIKSFPSIEEARKHPDAEIDPNHWNHICDYMKSDKYIMKSDANKEKRSKVKVLHCSGSKSFVRRREELKESEMGRIEFYKETHCKEGVWASDGAEKKYKEMMELKNQHVAEGDVPMTEDQICDKVLSRAIGYVPGLGHGVRPNTSTKVTHATRVQLQESAKRVEEAERRANEANQRVEMANRKAKVAIRRAKKAERRAKELNEELITQRSTTNTLTQKINRLESFCDKLASRMDMRSSPH</sequence>